<dbReference type="Pfam" id="PF01096">
    <property type="entry name" value="Zn_ribbon_TFIIS"/>
    <property type="match status" value="1"/>
</dbReference>
<protein>
    <recommendedName>
        <fullName evidence="4">DNA-directed RNA polymerase II subunit RPB9</fullName>
    </recommendedName>
    <alternativeName>
        <fullName evidence="11">DNA-directed RNA polymerase II subunit 9</fullName>
    </alternativeName>
</protein>
<dbReference type="SMART" id="SM00661">
    <property type="entry name" value="RPOL9"/>
    <property type="match status" value="1"/>
</dbReference>
<organism evidence="14 15">
    <name type="scientific">Drechslerella dactyloides</name>
    <name type="common">Nematode-trapping fungus</name>
    <name type="synonym">Arthrobotrys dactyloides</name>
    <dbReference type="NCBI Taxonomy" id="74499"/>
    <lineage>
        <taxon>Eukaryota</taxon>
        <taxon>Fungi</taxon>
        <taxon>Dikarya</taxon>
        <taxon>Ascomycota</taxon>
        <taxon>Pezizomycotina</taxon>
        <taxon>Orbiliomycetes</taxon>
        <taxon>Orbiliales</taxon>
        <taxon>Orbiliaceae</taxon>
        <taxon>Drechslerella</taxon>
    </lineage>
</organism>
<keyword evidence="5 14" id="KW-0240">DNA-directed RNA polymerase</keyword>
<dbReference type="PANTHER" id="PTHR11239">
    <property type="entry name" value="DNA-DIRECTED RNA POLYMERASE"/>
    <property type="match status" value="1"/>
</dbReference>
<feature type="compositionally biased region" description="Polar residues" evidence="12">
    <location>
        <begin position="475"/>
        <end position="489"/>
    </location>
</feature>
<comment type="similarity">
    <text evidence="2">Belongs to the archaeal RpoM/eukaryotic RPA12/RPB9/RPC11 RNA polymerase family.</text>
</comment>
<evidence type="ECO:0000256" key="9">
    <source>
        <dbReference type="ARBA" id="ARBA00023163"/>
    </source>
</evidence>
<dbReference type="Pfam" id="PF02150">
    <property type="entry name" value="Zn_ribbon_RPB9"/>
    <property type="match status" value="1"/>
</dbReference>
<evidence type="ECO:0000256" key="5">
    <source>
        <dbReference type="ARBA" id="ARBA00022478"/>
    </source>
</evidence>
<dbReference type="GO" id="GO:0005730">
    <property type="term" value="C:nucleolus"/>
    <property type="evidence" value="ECO:0007669"/>
    <property type="project" value="UniProtKB-SubCell"/>
</dbReference>
<feature type="compositionally biased region" description="Pro residues" evidence="12">
    <location>
        <begin position="490"/>
        <end position="499"/>
    </location>
</feature>
<evidence type="ECO:0000256" key="3">
    <source>
        <dbReference type="ARBA" id="ARBA00011730"/>
    </source>
</evidence>
<evidence type="ECO:0000256" key="7">
    <source>
        <dbReference type="ARBA" id="ARBA00022771"/>
    </source>
</evidence>
<dbReference type="GO" id="GO:0003676">
    <property type="term" value="F:nucleic acid binding"/>
    <property type="evidence" value="ECO:0007669"/>
    <property type="project" value="InterPro"/>
</dbReference>
<keyword evidence="10" id="KW-0539">Nucleus</keyword>
<dbReference type="InterPro" id="IPR001529">
    <property type="entry name" value="Zn_ribbon_RPB9"/>
</dbReference>
<sequence length="499" mass="54484">MTDTRGSAYSRSTLAPSVSSVFFIFSASSFVRPSFSIFGAASTNFFESTSERPRRAFTSLMILGLAAASKEASLTLKRVFSSAAASSSTGAAAAAAGAAEGAAAGAARRASGMFRRSYNDVTVSSSVSVEIWSTICTSFGFAGALVVVVDSHRRCGRQVLWTGRTVRAAAARTSERRMRGAADMAMAIGASSDRELHSTPATMEEDGAALQNPREREASEKITFRFCRECSNMLYPREDRENGRLLFACRNCNFIEEATSQCVFRNVLSSVAEETAGVTTDVGSDPTLPRSNRTCPVCGESEAVFFQSQQRKEDTKMASNIVVRLDCNTTIKLTADQYFHSPHFDKDLRDCRRRPRPAGDSSDDASGNYTDGGEAILAGENIYRNLLRRKREITARRAARPEFEAHAFLLLDTLDGRPLLARRNHQLVHRAFAPAPLVDIREEDIDAVFGRVVRQEDRKVAEAVVEEDGGVGNFSRRSFTPSSKLDTQNSPPPTPRPDD</sequence>
<keyword evidence="7" id="KW-0863">Zinc-finger</keyword>
<evidence type="ECO:0000313" key="14">
    <source>
        <dbReference type="EMBL" id="KAJ6263184.1"/>
    </source>
</evidence>
<dbReference type="Gene3D" id="2.20.25.10">
    <property type="match status" value="2"/>
</dbReference>
<evidence type="ECO:0000256" key="11">
    <source>
        <dbReference type="ARBA" id="ARBA00042129"/>
    </source>
</evidence>
<gene>
    <name evidence="14" type="ORF">Dda_1745</name>
</gene>
<keyword evidence="8" id="KW-0862">Zinc</keyword>
<dbReference type="GO" id="GO:0001193">
    <property type="term" value="P:maintenance of transcriptional fidelity during transcription elongation by RNA polymerase II"/>
    <property type="evidence" value="ECO:0007669"/>
    <property type="project" value="TreeGrafter"/>
</dbReference>
<keyword evidence="6" id="KW-0479">Metal-binding</keyword>
<dbReference type="GO" id="GO:0008270">
    <property type="term" value="F:zinc ion binding"/>
    <property type="evidence" value="ECO:0007669"/>
    <property type="project" value="UniProtKB-KW"/>
</dbReference>
<dbReference type="PANTHER" id="PTHR11239:SF1">
    <property type="entry name" value="DNA-DIRECTED RNA POLYMERASE II SUBUNIT RPB9"/>
    <property type="match status" value="1"/>
</dbReference>
<dbReference type="InterPro" id="IPR001222">
    <property type="entry name" value="Znf_TFIIS"/>
</dbReference>
<evidence type="ECO:0000259" key="13">
    <source>
        <dbReference type="SMART" id="SM00661"/>
    </source>
</evidence>
<name>A0AAD6NLQ0_DREDA</name>
<dbReference type="InterPro" id="IPR012164">
    <property type="entry name" value="Rpa12/Rpb9/Rpc10/TFS"/>
</dbReference>
<dbReference type="Proteomes" id="UP001221413">
    <property type="component" value="Unassembled WGS sequence"/>
</dbReference>
<evidence type="ECO:0000256" key="6">
    <source>
        <dbReference type="ARBA" id="ARBA00022723"/>
    </source>
</evidence>
<dbReference type="SUPFAM" id="SSF57783">
    <property type="entry name" value="Zinc beta-ribbon"/>
    <property type="match status" value="2"/>
</dbReference>
<comment type="subcellular location">
    <subcellularLocation>
        <location evidence="1">Nucleus</location>
        <location evidence="1">Nucleolus</location>
    </subcellularLocation>
</comment>
<evidence type="ECO:0000256" key="4">
    <source>
        <dbReference type="ARBA" id="ARBA00015926"/>
    </source>
</evidence>
<dbReference type="AntiFam" id="ANF00182">
    <property type="entry name" value="Shadow ORF (opposite rplL)"/>
</dbReference>
<accession>A0AAD6NLQ0</accession>
<proteinExistence type="inferred from homology"/>
<comment type="subunit">
    <text evidence="3">Component of the RNA polymerase II (Pol II) complex consisting of 12 subunits.</text>
</comment>
<keyword evidence="9" id="KW-0804">Transcription</keyword>
<evidence type="ECO:0000256" key="2">
    <source>
        <dbReference type="ARBA" id="ARBA00008925"/>
    </source>
</evidence>
<evidence type="ECO:0000256" key="12">
    <source>
        <dbReference type="SAM" id="MobiDB-lite"/>
    </source>
</evidence>
<feature type="region of interest" description="Disordered" evidence="12">
    <location>
        <begin position="464"/>
        <end position="499"/>
    </location>
</feature>
<dbReference type="GO" id="GO:0005665">
    <property type="term" value="C:RNA polymerase II, core complex"/>
    <property type="evidence" value="ECO:0007669"/>
    <property type="project" value="TreeGrafter"/>
</dbReference>
<reference evidence="14" key="1">
    <citation type="submission" date="2023-01" db="EMBL/GenBank/DDBJ databases">
        <title>The chitinases involved in constricting ring structure development in the nematode-trapping fungus Drechslerella dactyloides.</title>
        <authorList>
            <person name="Wang R."/>
            <person name="Zhang L."/>
            <person name="Tang P."/>
            <person name="Li S."/>
            <person name="Liang L."/>
        </authorList>
    </citation>
    <scope>NUCLEOTIDE SEQUENCE</scope>
    <source>
        <strain evidence="14">YMF1.00031</strain>
    </source>
</reference>
<dbReference type="AlphaFoldDB" id="A0AAD6NLQ0"/>
<feature type="domain" description="DNA-directed RNA polymerase II subunit RPB9-like zinc ribbon" evidence="13">
    <location>
        <begin position="225"/>
        <end position="278"/>
    </location>
</feature>
<dbReference type="GO" id="GO:0006283">
    <property type="term" value="P:transcription-coupled nucleotide-excision repair"/>
    <property type="evidence" value="ECO:0007669"/>
    <property type="project" value="TreeGrafter"/>
</dbReference>
<evidence type="ECO:0000256" key="8">
    <source>
        <dbReference type="ARBA" id="ARBA00022833"/>
    </source>
</evidence>
<dbReference type="FunFam" id="2.20.25.10:FF:000008">
    <property type="entry name" value="DNA-directed RNA polymerase II subunit RPB9"/>
    <property type="match status" value="1"/>
</dbReference>
<comment type="caution">
    <text evidence="14">The sequence shown here is derived from an EMBL/GenBank/DDBJ whole genome shotgun (WGS) entry which is preliminary data.</text>
</comment>
<feature type="region of interest" description="Disordered" evidence="12">
    <location>
        <begin position="349"/>
        <end position="372"/>
    </location>
</feature>
<evidence type="ECO:0000256" key="10">
    <source>
        <dbReference type="ARBA" id="ARBA00023242"/>
    </source>
</evidence>
<dbReference type="GO" id="GO:0006367">
    <property type="term" value="P:transcription initiation at RNA polymerase II promoter"/>
    <property type="evidence" value="ECO:0007669"/>
    <property type="project" value="TreeGrafter"/>
</dbReference>
<evidence type="ECO:0000313" key="15">
    <source>
        <dbReference type="Proteomes" id="UP001221413"/>
    </source>
</evidence>
<keyword evidence="15" id="KW-1185">Reference proteome</keyword>
<dbReference type="GO" id="GO:0003899">
    <property type="term" value="F:DNA-directed RNA polymerase activity"/>
    <property type="evidence" value="ECO:0007669"/>
    <property type="project" value="InterPro"/>
</dbReference>
<evidence type="ECO:0000256" key="1">
    <source>
        <dbReference type="ARBA" id="ARBA00004604"/>
    </source>
</evidence>
<dbReference type="EMBL" id="JAQGDS010000002">
    <property type="protein sequence ID" value="KAJ6263184.1"/>
    <property type="molecule type" value="Genomic_DNA"/>
</dbReference>